<dbReference type="AlphaFoldDB" id="A0A0L8H8E1"/>
<gene>
    <name evidence="1" type="ORF">OCBIM_22020141mg</name>
</gene>
<accession>A0A0L8H8E1</accession>
<dbReference type="EMBL" id="KQ418859">
    <property type="protein sequence ID" value="KOF85553.1"/>
    <property type="molecule type" value="Genomic_DNA"/>
</dbReference>
<name>A0A0L8H8E1_OCTBM</name>
<evidence type="ECO:0000313" key="1">
    <source>
        <dbReference type="EMBL" id="KOF85553.1"/>
    </source>
</evidence>
<sequence length="51" mass="5997">MSIFCYHITAYFPHKHHTCYKSAHTQRENPFVATLNFTVSYSFRALISTVE</sequence>
<proteinExistence type="predicted"/>
<reference evidence="1" key="1">
    <citation type="submission" date="2015-07" db="EMBL/GenBank/DDBJ databases">
        <title>MeaNS - Measles Nucleotide Surveillance Program.</title>
        <authorList>
            <person name="Tran T."/>
            <person name="Druce J."/>
        </authorList>
    </citation>
    <scope>NUCLEOTIDE SEQUENCE</scope>
    <source>
        <strain evidence="1">UCB-OBI-ISO-001</strain>
        <tissue evidence="1">Gonad</tissue>
    </source>
</reference>
<organism evidence="1">
    <name type="scientific">Octopus bimaculoides</name>
    <name type="common">California two-spotted octopus</name>
    <dbReference type="NCBI Taxonomy" id="37653"/>
    <lineage>
        <taxon>Eukaryota</taxon>
        <taxon>Metazoa</taxon>
        <taxon>Spiralia</taxon>
        <taxon>Lophotrochozoa</taxon>
        <taxon>Mollusca</taxon>
        <taxon>Cephalopoda</taxon>
        <taxon>Coleoidea</taxon>
        <taxon>Octopodiformes</taxon>
        <taxon>Octopoda</taxon>
        <taxon>Incirrata</taxon>
        <taxon>Octopodidae</taxon>
        <taxon>Octopus</taxon>
    </lineage>
</organism>
<protein>
    <submittedName>
        <fullName evidence="1">Uncharacterized protein</fullName>
    </submittedName>
</protein>